<dbReference type="Proteomes" id="UP000028931">
    <property type="component" value="Chromosome"/>
</dbReference>
<evidence type="ECO:0000313" key="1">
    <source>
        <dbReference type="EMBL" id="AIL59814.1"/>
    </source>
</evidence>
<accession>A0A077F782</accession>
<dbReference type="EMBL" id="CP009048">
    <property type="protein sequence ID" value="AIL59814.1"/>
    <property type="molecule type" value="Genomic_DNA"/>
</dbReference>
<organism evidence="1 2">
    <name type="scientific">Pseudomonas alkylphenolica</name>
    <dbReference type="NCBI Taxonomy" id="237609"/>
    <lineage>
        <taxon>Bacteria</taxon>
        <taxon>Pseudomonadati</taxon>
        <taxon>Pseudomonadota</taxon>
        <taxon>Gammaproteobacteria</taxon>
        <taxon>Pseudomonadales</taxon>
        <taxon>Pseudomonadaceae</taxon>
        <taxon>Pseudomonas</taxon>
    </lineage>
</organism>
<dbReference type="OrthoDB" id="8592743at2"/>
<reference evidence="1 2" key="1">
    <citation type="submission" date="2014-07" db="EMBL/GenBank/DDBJ databases">
        <authorList>
            <person name="Lee K."/>
            <person name="Lim J.Y."/>
            <person name="Hwang I."/>
        </authorList>
    </citation>
    <scope>NUCLEOTIDE SEQUENCE [LARGE SCALE GENOMIC DNA]</scope>
    <source>
        <strain evidence="1 2">KL28</strain>
    </source>
</reference>
<dbReference type="RefSeq" id="WP_038616202.1">
    <property type="nucleotide sequence ID" value="NZ_CP009048.1"/>
</dbReference>
<name>A0A077F782_9PSED</name>
<proteinExistence type="predicted"/>
<gene>
    <name evidence="1" type="ORF">PSAKL28_05780</name>
</gene>
<sequence>MSNRKTYTHLSQSDIALQIESLVQAIEKTDAPAFRITQSRSGYERLEETRLSRYFTHIKQMVDLFDDRVEYSYSEHLQAFREACQDVGLERRLDGPICPNERGTAYLDHHHSMNVLTARIRQLTRELRYRRKSGDRSVEARKQEKEITGYTDALVSLYSRTTIVRVNLYYRSEAQARLRVEHVFDDLQQLVITHKRNPIFEHLIGYIYSVEQGDRNDGQGYHIHAAYFFNGNVVCRDVWKAIEIGGLWEDITRGQGYMESCNHDKDRYGDKCGIGQIQRGDQAIRPHIHRAMKYLVKNAQHLRLRPEGARCLRTGQLKHPCRG</sequence>
<dbReference type="eggNOG" id="ENOG5033357">
    <property type="taxonomic scope" value="Bacteria"/>
</dbReference>
<dbReference type="AlphaFoldDB" id="A0A077F782"/>
<dbReference type="HOGENOM" id="CLU_053856_0_0_6"/>
<protein>
    <recommendedName>
        <fullName evidence="3">Inovirus Gp2 family protein</fullName>
    </recommendedName>
</protein>
<evidence type="ECO:0000313" key="2">
    <source>
        <dbReference type="Proteomes" id="UP000028931"/>
    </source>
</evidence>
<evidence type="ECO:0008006" key="3">
    <source>
        <dbReference type="Google" id="ProtNLM"/>
    </source>
</evidence>
<dbReference type="KEGG" id="palk:PSAKL28_05780"/>